<dbReference type="EMBL" id="BK003537">
    <property type="protein sequence ID" value="DAA03736.1"/>
    <property type="molecule type" value="Genomic_DNA"/>
</dbReference>
<proteinExistence type="predicted"/>
<evidence type="ECO:0000313" key="1">
    <source>
        <dbReference type="EMBL" id="DAA03736.1"/>
    </source>
</evidence>
<gene>
    <name evidence="1" type="ORF">HDC03049</name>
</gene>
<sequence length="256" mass="27576">MSGRTKTSTKLICGRSYPQVAAQEAAEILGHRSATKPRHPFHLLSTSMAKLSHFSALSSFVVNFVPLPAFILCQLSQLGDRSGVKSCTSGSKDSAKDALGTKEATTSERNCYYDISISLKRVRSKDTGAQCLYSFYSPNFRRFSPSPHLPRLSFALIGDTEKSINSPGSSAALIAVLVLGLSAYCVSPSAPFNPHCGHLQDLATFSTTCVINCTRKMAKQSTSSATGVGPEQDFECLSPPSYPYLYHSHDSPTCFG</sequence>
<dbReference type="AlphaFoldDB" id="Q6IH79"/>
<reference evidence="1" key="1">
    <citation type="journal article" date="2003" name="Genome Biol.">
        <title>An integrated gene annotation and transcriptional profiling approach towards the full gene content of the Drosophila genome.</title>
        <authorList>
            <person name="Hild M."/>
            <person name="Beckmann B."/>
            <person name="Haas S.A."/>
            <person name="Koch B."/>
            <person name="Solovyev V."/>
            <person name="Busold C."/>
            <person name="Fellenberg K."/>
            <person name="Boutros M."/>
            <person name="Vingron M."/>
            <person name="Sauer F."/>
            <person name="Hoheisel J.D."/>
            <person name="Paro R."/>
        </authorList>
    </citation>
    <scope>NUCLEOTIDE SEQUENCE</scope>
</reference>
<protein>
    <submittedName>
        <fullName evidence="1">HDC03049</fullName>
    </submittedName>
</protein>
<name>Q6IH79_DROME</name>
<organism evidence="1">
    <name type="scientific">Drosophila melanogaster</name>
    <name type="common">Fruit fly</name>
    <dbReference type="NCBI Taxonomy" id="7227"/>
    <lineage>
        <taxon>Eukaryota</taxon>
        <taxon>Metazoa</taxon>
        <taxon>Ecdysozoa</taxon>
        <taxon>Arthropoda</taxon>
        <taxon>Hexapoda</taxon>
        <taxon>Insecta</taxon>
        <taxon>Pterygota</taxon>
        <taxon>Neoptera</taxon>
        <taxon>Endopterygota</taxon>
        <taxon>Diptera</taxon>
        <taxon>Brachycera</taxon>
        <taxon>Muscomorpha</taxon>
        <taxon>Ephydroidea</taxon>
        <taxon>Drosophilidae</taxon>
        <taxon>Drosophila</taxon>
        <taxon>Sophophora</taxon>
    </lineage>
</organism>
<accession>Q6IH79</accession>